<accession>A0ACA9RDQ0</accession>
<evidence type="ECO:0000313" key="2">
    <source>
        <dbReference type="Proteomes" id="UP000789920"/>
    </source>
</evidence>
<feature type="non-terminal residue" evidence="1">
    <location>
        <position position="1"/>
    </location>
</feature>
<reference evidence="1" key="1">
    <citation type="submission" date="2021-06" db="EMBL/GenBank/DDBJ databases">
        <authorList>
            <person name="Kallberg Y."/>
            <person name="Tangrot J."/>
            <person name="Rosling A."/>
        </authorList>
    </citation>
    <scope>NUCLEOTIDE SEQUENCE</scope>
    <source>
        <strain evidence="1">MA461A</strain>
    </source>
</reference>
<dbReference type="Proteomes" id="UP000789920">
    <property type="component" value="Unassembled WGS sequence"/>
</dbReference>
<evidence type="ECO:0000313" key="1">
    <source>
        <dbReference type="EMBL" id="CAG8789496.1"/>
    </source>
</evidence>
<sequence>RVPRSILTYSVKNRISKEIKSLKEMKNNNRKELNKLLQHLVIDNTSRAH</sequence>
<comment type="caution">
    <text evidence="1">The sequence shown here is derived from an EMBL/GenBank/DDBJ whole genome shotgun (WGS) entry which is preliminary data.</text>
</comment>
<feature type="non-terminal residue" evidence="1">
    <location>
        <position position="49"/>
    </location>
</feature>
<dbReference type="EMBL" id="CAJVQC010050769">
    <property type="protein sequence ID" value="CAG8789496.1"/>
    <property type="molecule type" value="Genomic_DNA"/>
</dbReference>
<protein>
    <submittedName>
        <fullName evidence="1">29491_t:CDS:1</fullName>
    </submittedName>
</protein>
<gene>
    <name evidence="1" type="ORF">RPERSI_LOCUS18896</name>
</gene>
<name>A0ACA9RDQ0_9GLOM</name>
<proteinExistence type="predicted"/>
<keyword evidence="2" id="KW-1185">Reference proteome</keyword>
<organism evidence="1 2">
    <name type="scientific">Racocetra persica</name>
    <dbReference type="NCBI Taxonomy" id="160502"/>
    <lineage>
        <taxon>Eukaryota</taxon>
        <taxon>Fungi</taxon>
        <taxon>Fungi incertae sedis</taxon>
        <taxon>Mucoromycota</taxon>
        <taxon>Glomeromycotina</taxon>
        <taxon>Glomeromycetes</taxon>
        <taxon>Diversisporales</taxon>
        <taxon>Gigasporaceae</taxon>
        <taxon>Racocetra</taxon>
    </lineage>
</organism>